<evidence type="ECO:0000313" key="8">
    <source>
        <dbReference type="Proteomes" id="UP000014500"/>
    </source>
</evidence>
<name>T1J1V8_STRMM</name>
<evidence type="ECO:0000256" key="4">
    <source>
        <dbReference type="RuleBase" id="RU361185"/>
    </source>
</evidence>
<dbReference type="OMA" id="THDLESY"/>
<dbReference type="HOGENOM" id="CLU_008294_0_0_1"/>
<dbReference type="InterPro" id="IPR048395">
    <property type="entry name" value="Glyco_hydro_31_C"/>
</dbReference>
<dbReference type="GO" id="GO:0005975">
    <property type="term" value="P:carbohydrate metabolic process"/>
    <property type="evidence" value="ECO:0007669"/>
    <property type="project" value="InterPro"/>
</dbReference>
<dbReference type="InterPro" id="IPR050985">
    <property type="entry name" value="Alpha-glycosidase_related"/>
</dbReference>
<sequence>CKTVVWLARDNKDEVKSCWDWTNGHWYGGPGEVDPQWPLDKHPGHADTPAITGALGGRSFSFNSRFWLNSNGFSISVPPEVPLYIAIDPPNPTTNIRRLCLVSKIPKDGPFYHWMRGRPHHLTYSECYANEVTNLTQFYVDIRPSLFQLARNLPDTSYLTAPVWSTWPGLRNKLDFSTLDEFVNHIRRNGTTRTVLRVGRGWESCLGEFHFSSTSFPDPKQTMDRVKSMGFNVLLRAHPFLAQKCAALYREAYDRSFLMKSAYAPAVNKMEDEMAANIDFSETIPGGAAEWWRDRLQQVRKSSGVHGFYFEYGQAYYLGDDARLEVNPNDYSRNYAETASHLGNMGSVAVGVGSSRLSMFAEMQKRSMSTWDAAGIKGVIPGVLQMGLSGYPFVLADPIGGGDAEQRPEPKLYVRWLQLATFLPSMHFSWDFWSYDNATLEIAKSMIKLRSTYSDTIVNLAKTAAETGIPMVRPLWWIAPNDARALQVDDQFLLGNDILVAPIVTEKDERDVYIPNGKWNDMVTNRPVAGPKVINAKVALGQLLYFTRIK</sequence>
<evidence type="ECO:0000256" key="3">
    <source>
        <dbReference type="ARBA" id="ARBA00023295"/>
    </source>
</evidence>
<dbReference type="STRING" id="126957.T1J1V8"/>
<dbReference type="Proteomes" id="UP000014500">
    <property type="component" value="Unassembled WGS sequence"/>
</dbReference>
<keyword evidence="2 4" id="KW-0378">Hydrolase</keyword>
<evidence type="ECO:0008006" key="9">
    <source>
        <dbReference type="Google" id="ProtNLM"/>
    </source>
</evidence>
<dbReference type="CDD" id="cd06592">
    <property type="entry name" value="GH31_NET37"/>
    <property type="match status" value="1"/>
</dbReference>
<proteinExistence type="inferred from homology"/>
<reference evidence="7" key="2">
    <citation type="submission" date="2015-02" db="UniProtKB">
        <authorList>
            <consortium name="EnsemblMetazoa"/>
        </authorList>
    </citation>
    <scope>IDENTIFICATION</scope>
</reference>
<keyword evidence="8" id="KW-1185">Reference proteome</keyword>
<feature type="domain" description="Glycoside hydrolase family 31 TIM barrel" evidence="5">
    <location>
        <begin position="177"/>
        <end position="454"/>
    </location>
</feature>
<dbReference type="InterPro" id="IPR000322">
    <property type="entry name" value="Glyco_hydro_31_TIM"/>
</dbReference>
<dbReference type="InterPro" id="IPR017853">
    <property type="entry name" value="GH"/>
</dbReference>
<organism evidence="7 8">
    <name type="scientific">Strigamia maritima</name>
    <name type="common">European centipede</name>
    <name type="synonym">Geophilus maritimus</name>
    <dbReference type="NCBI Taxonomy" id="126957"/>
    <lineage>
        <taxon>Eukaryota</taxon>
        <taxon>Metazoa</taxon>
        <taxon>Ecdysozoa</taxon>
        <taxon>Arthropoda</taxon>
        <taxon>Myriapoda</taxon>
        <taxon>Chilopoda</taxon>
        <taxon>Pleurostigmophora</taxon>
        <taxon>Geophilomorpha</taxon>
        <taxon>Linotaeniidae</taxon>
        <taxon>Strigamia</taxon>
    </lineage>
</organism>
<dbReference type="SUPFAM" id="SSF51011">
    <property type="entry name" value="Glycosyl hydrolase domain"/>
    <property type="match status" value="1"/>
</dbReference>
<protein>
    <recommendedName>
        <fullName evidence="9">Glycoside hydrolase family 31 N-terminal domain-containing protein</fullName>
    </recommendedName>
</protein>
<dbReference type="PANTHER" id="PTHR43053">
    <property type="entry name" value="GLYCOSIDASE FAMILY 31"/>
    <property type="match status" value="1"/>
</dbReference>
<evidence type="ECO:0000259" key="6">
    <source>
        <dbReference type="Pfam" id="PF21365"/>
    </source>
</evidence>
<dbReference type="EnsemblMetazoa" id="SMAR007531-RA">
    <property type="protein sequence ID" value="SMAR007531-PA"/>
    <property type="gene ID" value="SMAR007531"/>
</dbReference>
<dbReference type="SUPFAM" id="SSF51445">
    <property type="entry name" value="(Trans)glycosidases"/>
    <property type="match status" value="1"/>
</dbReference>
<dbReference type="AlphaFoldDB" id="T1J1V8"/>
<dbReference type="PhylomeDB" id="T1J1V8"/>
<dbReference type="GO" id="GO:0004553">
    <property type="term" value="F:hydrolase activity, hydrolyzing O-glycosyl compounds"/>
    <property type="evidence" value="ECO:0007669"/>
    <property type="project" value="InterPro"/>
</dbReference>
<dbReference type="Gene3D" id="3.20.20.80">
    <property type="entry name" value="Glycosidases"/>
    <property type="match status" value="1"/>
</dbReference>
<accession>T1J1V8</accession>
<dbReference type="PANTHER" id="PTHR43053:SF4">
    <property type="entry name" value="MYOGENESIS-REGULATING GLYCOSIDASE"/>
    <property type="match status" value="1"/>
</dbReference>
<dbReference type="Pfam" id="PF21365">
    <property type="entry name" value="Glyco_hydro_31_3rd"/>
    <property type="match status" value="1"/>
</dbReference>
<keyword evidence="3 4" id="KW-0326">Glycosidase</keyword>
<evidence type="ECO:0000313" key="7">
    <source>
        <dbReference type="EnsemblMetazoa" id="SMAR007531-PA"/>
    </source>
</evidence>
<dbReference type="Pfam" id="PF01055">
    <property type="entry name" value="Glyco_hydro_31_2nd"/>
    <property type="match status" value="1"/>
</dbReference>
<dbReference type="InterPro" id="IPR013780">
    <property type="entry name" value="Glyco_hydro_b"/>
</dbReference>
<comment type="similarity">
    <text evidence="1 4">Belongs to the glycosyl hydrolase 31 family.</text>
</comment>
<dbReference type="eggNOG" id="KOG1065">
    <property type="taxonomic scope" value="Eukaryota"/>
</dbReference>
<evidence type="ECO:0000256" key="1">
    <source>
        <dbReference type="ARBA" id="ARBA00007806"/>
    </source>
</evidence>
<evidence type="ECO:0000256" key="2">
    <source>
        <dbReference type="ARBA" id="ARBA00022801"/>
    </source>
</evidence>
<dbReference type="EMBL" id="JH431789">
    <property type="status" value="NOT_ANNOTATED_CDS"/>
    <property type="molecule type" value="Genomic_DNA"/>
</dbReference>
<evidence type="ECO:0000259" key="5">
    <source>
        <dbReference type="Pfam" id="PF01055"/>
    </source>
</evidence>
<feature type="domain" description="Glycosyl hydrolase family 31 C-terminal" evidence="6">
    <location>
        <begin position="468"/>
        <end position="543"/>
    </location>
</feature>
<dbReference type="Gene3D" id="2.60.40.1180">
    <property type="entry name" value="Golgi alpha-mannosidase II"/>
    <property type="match status" value="1"/>
</dbReference>
<reference evidence="8" key="1">
    <citation type="submission" date="2011-05" db="EMBL/GenBank/DDBJ databases">
        <authorList>
            <person name="Richards S.R."/>
            <person name="Qu J."/>
            <person name="Jiang H."/>
            <person name="Jhangiani S.N."/>
            <person name="Agravi P."/>
            <person name="Goodspeed R."/>
            <person name="Gross S."/>
            <person name="Mandapat C."/>
            <person name="Jackson L."/>
            <person name="Mathew T."/>
            <person name="Pu L."/>
            <person name="Thornton R."/>
            <person name="Saada N."/>
            <person name="Wilczek-Boney K.B."/>
            <person name="Lee S."/>
            <person name="Kovar C."/>
            <person name="Wu Y."/>
            <person name="Scherer S.E."/>
            <person name="Worley K.C."/>
            <person name="Muzny D.M."/>
            <person name="Gibbs R."/>
        </authorList>
    </citation>
    <scope>NUCLEOTIDE SEQUENCE</scope>
    <source>
        <strain evidence="8">Brora</strain>
    </source>
</reference>